<dbReference type="Proteomes" id="UP000026961">
    <property type="component" value="Chromosome 8"/>
</dbReference>
<dbReference type="AlphaFoldDB" id="A0A0E0AUK5"/>
<evidence type="ECO:0000313" key="2">
    <source>
        <dbReference type="EnsemblPlants" id="OGLUM08G13150.1"/>
    </source>
</evidence>
<reference evidence="2" key="1">
    <citation type="submission" date="2015-04" db="UniProtKB">
        <authorList>
            <consortium name="EnsemblPlants"/>
        </authorList>
    </citation>
    <scope>IDENTIFICATION</scope>
</reference>
<name>A0A0E0AUK5_9ORYZ</name>
<accession>A0A0E0AUK5</accession>
<keyword evidence="3" id="KW-1185">Reference proteome</keyword>
<sequence length="213" mass="23008">MGAKSTGTSIYPIIQQFILLISHSYTYILQIQRFISIYPRIQRPRLLPHSPRTRTLHRSPKPRRAPPPPHTTGDTQTHADPSRAATRALSAAPQRRQPGPSVAARLGLSIASCRPPSAVAALLRFSISSPPLLRSPSRESRAEQGRLPSPKSCDARRTTTLPSHPRPLPTGTAALIAAYSPIPISRAQQGRGAAPSSCCILVLLEASESITDD</sequence>
<dbReference type="Gramene" id="OGLUM08G13150.1">
    <property type="protein sequence ID" value="OGLUM08G13150.1"/>
    <property type="gene ID" value="OGLUM08G13150"/>
</dbReference>
<dbReference type="HOGENOM" id="CLU_1296125_0_0_1"/>
<evidence type="ECO:0000256" key="1">
    <source>
        <dbReference type="SAM" id="MobiDB-lite"/>
    </source>
</evidence>
<proteinExistence type="predicted"/>
<feature type="compositionally biased region" description="Basic residues" evidence="1">
    <location>
        <begin position="51"/>
        <end position="64"/>
    </location>
</feature>
<organism evidence="2">
    <name type="scientific">Oryza glumipatula</name>
    <dbReference type="NCBI Taxonomy" id="40148"/>
    <lineage>
        <taxon>Eukaryota</taxon>
        <taxon>Viridiplantae</taxon>
        <taxon>Streptophyta</taxon>
        <taxon>Embryophyta</taxon>
        <taxon>Tracheophyta</taxon>
        <taxon>Spermatophyta</taxon>
        <taxon>Magnoliopsida</taxon>
        <taxon>Liliopsida</taxon>
        <taxon>Poales</taxon>
        <taxon>Poaceae</taxon>
        <taxon>BOP clade</taxon>
        <taxon>Oryzoideae</taxon>
        <taxon>Oryzeae</taxon>
        <taxon>Oryzinae</taxon>
        <taxon>Oryza</taxon>
    </lineage>
</organism>
<feature type="region of interest" description="Disordered" evidence="1">
    <location>
        <begin position="130"/>
        <end position="169"/>
    </location>
</feature>
<feature type="region of interest" description="Disordered" evidence="1">
    <location>
        <begin position="46"/>
        <end position="100"/>
    </location>
</feature>
<reference evidence="2" key="2">
    <citation type="submission" date="2018-05" db="EMBL/GenBank/DDBJ databases">
        <title>OgluRS3 (Oryza glumaepatula Reference Sequence Version 3).</title>
        <authorList>
            <person name="Zhang J."/>
            <person name="Kudrna D."/>
            <person name="Lee S."/>
            <person name="Talag J."/>
            <person name="Welchert J."/>
            <person name="Wing R.A."/>
        </authorList>
    </citation>
    <scope>NUCLEOTIDE SEQUENCE [LARGE SCALE GENOMIC DNA]</scope>
</reference>
<dbReference type="EnsemblPlants" id="OGLUM08G13150.1">
    <property type="protein sequence ID" value="OGLUM08G13150.1"/>
    <property type="gene ID" value="OGLUM08G13150"/>
</dbReference>
<protein>
    <submittedName>
        <fullName evidence="2">Uncharacterized protein</fullName>
    </submittedName>
</protein>
<evidence type="ECO:0000313" key="3">
    <source>
        <dbReference type="Proteomes" id="UP000026961"/>
    </source>
</evidence>